<dbReference type="GO" id="GO:0004252">
    <property type="term" value="F:serine-type endopeptidase activity"/>
    <property type="evidence" value="ECO:0007669"/>
    <property type="project" value="InterPro"/>
</dbReference>
<evidence type="ECO:0000313" key="4">
    <source>
        <dbReference type="Proteomes" id="UP000184600"/>
    </source>
</evidence>
<feature type="domain" description="Peptidase S8/S53" evidence="2">
    <location>
        <begin position="447"/>
        <end position="635"/>
    </location>
</feature>
<dbReference type="Pfam" id="PF00082">
    <property type="entry name" value="Peptidase_S8"/>
    <property type="match status" value="1"/>
</dbReference>
<sequence>MKKNISKPTGWSPVFLACAFCLHAPVTHASETTQAVLLKPAVSQPQDSKLGIHIQNMLNQNRSRTKSTIAVTANIQLSSVPDDLQQILEALNIEVLQISAQYHLATVRLTVKSNLDALKKRPEVLYISRASGAVHQAGKATDHSVSSLNVDQLQQSLPNLTGKGVRIGIISDSFAHSSGVRSSKTTPAIRKAGTLKNAINQISGDLPASVELRDDANTNSNTDEGAAMAENIHDIAPGADISFYSDQGTELGFVAAVKDLCKPRAQGGAGADIIVDDTFYYAEPFYQPGIINQAIQDCVDSGVMFFTIAGNENERSYEFTYQDVDTANYDAHSSSSDNKIAYGYDFHQWPNGSAYLPVTVPAGGYFRAVLNWNQPYISYQSNKVNFPLIDFDMYLLEKNSNNQMSVVYSSLSAQGNKKYNDPFEQIWYTNNSGSSKTLYLAVNHWSGNADVIPQNTSVPVKLDLRFPATSSNVKVGVTYNSSMMYGHAYAKGAITVASMPWYGSQPYVNSDADVFVEYQSSKGSASHPFYFDVNGNYAYTTRKGPAITSTDGGNTSFFGEDIPSAWNVVNEPDGLPNFFGTSSAAPTLAGVAALLKQYGGSDASSAQIKQALIATARDIKTDRGSEGWDPVTGAGEADAQAALNYLKKTMGR</sequence>
<proteinExistence type="predicted"/>
<dbReference type="Proteomes" id="UP000184600">
    <property type="component" value="Unassembled WGS sequence"/>
</dbReference>
<dbReference type="InterPro" id="IPR000209">
    <property type="entry name" value="Peptidase_S8/S53_dom"/>
</dbReference>
<feature type="signal peptide" evidence="1">
    <location>
        <begin position="1"/>
        <end position="29"/>
    </location>
</feature>
<evidence type="ECO:0000313" key="3">
    <source>
        <dbReference type="EMBL" id="SHO57495.1"/>
    </source>
</evidence>
<reference evidence="4" key="1">
    <citation type="submission" date="2016-12" db="EMBL/GenBank/DDBJ databases">
        <authorList>
            <person name="Rodrigo-Torres L."/>
            <person name="Arahal R.D."/>
            <person name="Lucena T."/>
        </authorList>
    </citation>
    <scope>NUCLEOTIDE SEQUENCE [LARGE SCALE GENOMIC DNA]</scope>
</reference>
<dbReference type="GO" id="GO:0006508">
    <property type="term" value="P:proteolysis"/>
    <property type="evidence" value="ECO:0007669"/>
    <property type="project" value="InterPro"/>
</dbReference>
<accession>A0A1M7YY24</accession>
<gene>
    <name evidence="3" type="ORF">VQ7734_03265</name>
</gene>
<dbReference type="OrthoDB" id="9813435at2"/>
<dbReference type="Gene3D" id="3.40.50.200">
    <property type="entry name" value="Peptidase S8/S53 domain"/>
    <property type="match status" value="2"/>
</dbReference>
<keyword evidence="1" id="KW-0732">Signal</keyword>
<keyword evidence="4" id="KW-1185">Reference proteome</keyword>
<evidence type="ECO:0000256" key="1">
    <source>
        <dbReference type="SAM" id="SignalP"/>
    </source>
</evidence>
<dbReference type="SUPFAM" id="SSF52743">
    <property type="entry name" value="Subtilisin-like"/>
    <property type="match status" value="1"/>
</dbReference>
<name>A0A1M7YY24_9VIBR</name>
<organism evidence="3 4">
    <name type="scientific">Vibrio quintilis</name>
    <dbReference type="NCBI Taxonomy" id="1117707"/>
    <lineage>
        <taxon>Bacteria</taxon>
        <taxon>Pseudomonadati</taxon>
        <taxon>Pseudomonadota</taxon>
        <taxon>Gammaproteobacteria</taxon>
        <taxon>Vibrionales</taxon>
        <taxon>Vibrionaceae</taxon>
        <taxon>Vibrio</taxon>
    </lineage>
</organism>
<feature type="chain" id="PRO_5012545745" evidence="1">
    <location>
        <begin position="30"/>
        <end position="652"/>
    </location>
</feature>
<protein>
    <submittedName>
        <fullName evidence="3">Subtilase family protein</fullName>
    </submittedName>
</protein>
<evidence type="ECO:0000259" key="2">
    <source>
        <dbReference type="Pfam" id="PF00082"/>
    </source>
</evidence>
<dbReference type="STRING" id="1117707.VQ7734_03265"/>
<dbReference type="AlphaFoldDB" id="A0A1M7YY24"/>
<dbReference type="PROSITE" id="PS51257">
    <property type="entry name" value="PROKAR_LIPOPROTEIN"/>
    <property type="match status" value="1"/>
</dbReference>
<dbReference type="EMBL" id="FRFG01000041">
    <property type="protein sequence ID" value="SHO57495.1"/>
    <property type="molecule type" value="Genomic_DNA"/>
</dbReference>
<dbReference type="RefSeq" id="WP_073584487.1">
    <property type="nucleotide sequence ID" value="NZ_AP024897.1"/>
</dbReference>
<dbReference type="InterPro" id="IPR036852">
    <property type="entry name" value="Peptidase_S8/S53_dom_sf"/>
</dbReference>